<sequence length="88" mass="9975">MVISFSITSSALEFLASSGQPSSTLGSFQISAPFSSNDFPPLYCSMYGHVEKLAEEIRNGLKELLLLKALKPNYGRYVRRFQKRHFLR</sequence>
<organism evidence="1 2">
    <name type="scientific">Microthlaspi erraticum</name>
    <dbReference type="NCBI Taxonomy" id="1685480"/>
    <lineage>
        <taxon>Eukaryota</taxon>
        <taxon>Viridiplantae</taxon>
        <taxon>Streptophyta</taxon>
        <taxon>Embryophyta</taxon>
        <taxon>Tracheophyta</taxon>
        <taxon>Spermatophyta</taxon>
        <taxon>Magnoliopsida</taxon>
        <taxon>eudicotyledons</taxon>
        <taxon>Gunneridae</taxon>
        <taxon>Pentapetalae</taxon>
        <taxon>rosids</taxon>
        <taxon>malvids</taxon>
        <taxon>Brassicales</taxon>
        <taxon>Brassicaceae</taxon>
        <taxon>Coluteocarpeae</taxon>
        <taxon>Microthlaspi</taxon>
    </lineage>
</organism>
<keyword evidence="2" id="KW-1185">Reference proteome</keyword>
<evidence type="ECO:0000313" key="1">
    <source>
        <dbReference type="EMBL" id="CAA7028398.1"/>
    </source>
</evidence>
<comment type="caution">
    <text evidence="1">The sequence shown here is derived from an EMBL/GenBank/DDBJ whole genome shotgun (WGS) entry which is preliminary data.</text>
</comment>
<proteinExistence type="predicted"/>
<reference evidence="1" key="1">
    <citation type="submission" date="2020-01" db="EMBL/GenBank/DDBJ databases">
        <authorList>
            <person name="Mishra B."/>
        </authorList>
    </citation>
    <scope>NUCLEOTIDE SEQUENCE [LARGE SCALE GENOMIC DNA]</scope>
</reference>
<gene>
    <name evidence="1" type="ORF">MERR_LOCUS15633</name>
</gene>
<dbReference type="EMBL" id="CACVBM020001068">
    <property type="protein sequence ID" value="CAA7028398.1"/>
    <property type="molecule type" value="Genomic_DNA"/>
</dbReference>
<dbReference type="AlphaFoldDB" id="A0A6D2IP73"/>
<name>A0A6D2IP73_9BRAS</name>
<protein>
    <submittedName>
        <fullName evidence="1">Uncharacterized protein</fullName>
    </submittedName>
</protein>
<dbReference type="Proteomes" id="UP000467841">
    <property type="component" value="Unassembled WGS sequence"/>
</dbReference>
<accession>A0A6D2IP73</accession>
<evidence type="ECO:0000313" key="2">
    <source>
        <dbReference type="Proteomes" id="UP000467841"/>
    </source>
</evidence>